<feature type="repeat" description="Pumilio" evidence="2">
    <location>
        <begin position="352"/>
        <end position="387"/>
    </location>
</feature>
<dbReference type="CDD" id="cd07920">
    <property type="entry name" value="Pumilio"/>
    <property type="match status" value="1"/>
</dbReference>
<dbReference type="PROSITE" id="PS50303">
    <property type="entry name" value="PUM_HD"/>
    <property type="match status" value="1"/>
</dbReference>
<dbReference type="GO" id="GO:0043488">
    <property type="term" value="P:regulation of mRNA stability"/>
    <property type="evidence" value="ECO:0007669"/>
    <property type="project" value="TreeGrafter"/>
</dbReference>
<evidence type="ECO:0000256" key="2">
    <source>
        <dbReference type="PROSITE-ProRule" id="PRU00317"/>
    </source>
</evidence>
<feature type="repeat" description="Pumilio" evidence="2">
    <location>
        <begin position="286"/>
        <end position="321"/>
    </location>
</feature>
<feature type="domain" description="PUM-HD" evidence="4">
    <location>
        <begin position="118"/>
        <end position="456"/>
    </location>
</feature>
<gene>
    <name evidence="5" type="ORF">llap_14284</name>
</gene>
<dbReference type="InterPro" id="IPR001313">
    <property type="entry name" value="Pumilio_RNA-bd_rpt"/>
</dbReference>
<feature type="region of interest" description="Disordered" evidence="3">
    <location>
        <begin position="132"/>
        <end position="171"/>
    </location>
</feature>
<dbReference type="GO" id="GO:0035196">
    <property type="term" value="P:miRNA processing"/>
    <property type="evidence" value="ECO:0007669"/>
    <property type="project" value="TreeGrafter"/>
</dbReference>
<dbReference type="InterPro" id="IPR016024">
    <property type="entry name" value="ARM-type_fold"/>
</dbReference>
<dbReference type="Gene3D" id="1.25.10.10">
    <property type="entry name" value="Leucine-rich Repeat Variant"/>
    <property type="match status" value="2"/>
</dbReference>
<feature type="repeat" description="Pumilio" evidence="2">
    <location>
        <begin position="327"/>
        <end position="351"/>
    </location>
</feature>
<evidence type="ECO:0000256" key="3">
    <source>
        <dbReference type="SAM" id="MobiDB-lite"/>
    </source>
</evidence>
<dbReference type="InterPro" id="IPR033133">
    <property type="entry name" value="PUM-HD"/>
</dbReference>
<feature type="compositionally biased region" description="Basic and acidic residues" evidence="3">
    <location>
        <begin position="135"/>
        <end position="165"/>
    </location>
</feature>
<dbReference type="AlphaFoldDB" id="A0A2I0TNQ2"/>
<dbReference type="PANTHER" id="PTHR12537">
    <property type="entry name" value="RNA BINDING PROTEIN PUMILIO-RELATED"/>
    <property type="match status" value="1"/>
</dbReference>
<dbReference type="PROSITE" id="PS50302">
    <property type="entry name" value="PUM"/>
    <property type="match status" value="5"/>
</dbReference>
<dbReference type="GO" id="GO:0005829">
    <property type="term" value="C:cytosol"/>
    <property type="evidence" value="ECO:0007669"/>
    <property type="project" value="TreeGrafter"/>
</dbReference>
<keyword evidence="6" id="KW-1185">Reference proteome</keyword>
<dbReference type="OrthoDB" id="668540at2759"/>
<evidence type="ECO:0000313" key="6">
    <source>
        <dbReference type="Proteomes" id="UP000233556"/>
    </source>
</evidence>
<evidence type="ECO:0000256" key="1">
    <source>
        <dbReference type="ARBA" id="ARBA00022737"/>
    </source>
</evidence>
<name>A0A2I0TNQ2_LIMLA</name>
<feature type="repeat" description="Pumilio" evidence="2">
    <location>
        <begin position="388"/>
        <end position="430"/>
    </location>
</feature>
<dbReference type="GO" id="GO:0003730">
    <property type="term" value="F:mRNA 3'-UTR binding"/>
    <property type="evidence" value="ECO:0007669"/>
    <property type="project" value="TreeGrafter"/>
</dbReference>
<feature type="repeat" description="Pumilio" evidence="2">
    <location>
        <begin position="250"/>
        <end position="285"/>
    </location>
</feature>
<dbReference type="EMBL" id="KZ508280">
    <property type="protein sequence ID" value="PKU35412.1"/>
    <property type="molecule type" value="Genomic_DNA"/>
</dbReference>
<evidence type="ECO:0000259" key="4">
    <source>
        <dbReference type="PROSITE" id="PS50303"/>
    </source>
</evidence>
<reference evidence="6" key="2">
    <citation type="submission" date="2017-12" db="EMBL/GenBank/DDBJ databases">
        <title>Genome sequence of the Bar-tailed Godwit (Limosa lapponica baueri).</title>
        <authorList>
            <person name="Lima N.C.B."/>
            <person name="Parody-Merino A.M."/>
            <person name="Battley P.F."/>
            <person name="Fidler A.E."/>
            <person name="Prosdocimi F."/>
        </authorList>
    </citation>
    <scope>NUCLEOTIDE SEQUENCE [LARGE SCALE GENOMIC DNA]</scope>
</reference>
<organism evidence="5 6">
    <name type="scientific">Limosa lapponica baueri</name>
    <dbReference type="NCBI Taxonomy" id="1758121"/>
    <lineage>
        <taxon>Eukaryota</taxon>
        <taxon>Metazoa</taxon>
        <taxon>Chordata</taxon>
        <taxon>Craniata</taxon>
        <taxon>Vertebrata</taxon>
        <taxon>Euteleostomi</taxon>
        <taxon>Archelosauria</taxon>
        <taxon>Archosauria</taxon>
        <taxon>Dinosauria</taxon>
        <taxon>Saurischia</taxon>
        <taxon>Theropoda</taxon>
        <taxon>Coelurosauria</taxon>
        <taxon>Aves</taxon>
        <taxon>Neognathae</taxon>
        <taxon>Neoaves</taxon>
        <taxon>Charadriiformes</taxon>
        <taxon>Scolopacidae</taxon>
        <taxon>Limosa</taxon>
    </lineage>
</organism>
<sequence>MSIYSPELQYLVRSVDEMNHEFQALALESRGMGELLPAKKFWEPDDSAKDGQKGIFLGDEWRETAWGTPHHSMSQPIMVQRKPGQGFHGNSEVNAVLSPRSESGGLGVSMVEYVLSSSPADKLDSRFRKGAFGTRDAETDGPEKGDQKGKASPFEEDKNRDLKQGDDEDVTKINGRGVFSAGLAPAAFVPNPYIISAAPPGTDPYTAAGLAAAATLADKLLQAPKYSAYIIQLPENKFGSLDQKLALATRIRGHVLPLALQMYGCRVIQKALESISPDQQNEMVKELDGHVLKCVKDQNGNHVVQKCIECVQPQSLQFIIDAFKGQDQYGNYVIQHVLEHGRPEDKSKIVSEIRGKVLALSQHKFASNVVEKCVTHASRAERALLIDEVCCQNDGPHSALYTMMKDQYANYVVQKMIDMAEPAQRKIIMHKIRPHITTLRKYTYGKHILAKLEKYYLKNSADLGPIGGPPNGML</sequence>
<protein>
    <recommendedName>
        <fullName evidence="4">PUM-HD domain-containing protein</fullName>
    </recommendedName>
</protein>
<proteinExistence type="predicted"/>
<dbReference type="Proteomes" id="UP000233556">
    <property type="component" value="Unassembled WGS sequence"/>
</dbReference>
<dbReference type="PANTHER" id="PTHR12537:SF52">
    <property type="entry name" value="PUMILIO HOMOLOG 2"/>
    <property type="match status" value="1"/>
</dbReference>
<dbReference type="SMART" id="SM00025">
    <property type="entry name" value="Pumilio"/>
    <property type="match status" value="5"/>
</dbReference>
<accession>A0A2I0TNQ2</accession>
<evidence type="ECO:0000313" key="5">
    <source>
        <dbReference type="EMBL" id="PKU35412.1"/>
    </source>
</evidence>
<reference evidence="6" key="1">
    <citation type="submission" date="2017-11" db="EMBL/GenBank/DDBJ databases">
        <authorList>
            <person name="Lima N.C."/>
            <person name="Parody-Merino A.M."/>
            <person name="Battley P.F."/>
            <person name="Fidler A.E."/>
            <person name="Prosdocimi F."/>
        </authorList>
    </citation>
    <scope>NUCLEOTIDE SEQUENCE [LARGE SCALE GENOMIC DNA]</scope>
</reference>
<keyword evidence="1" id="KW-0677">Repeat</keyword>
<dbReference type="InterPro" id="IPR033712">
    <property type="entry name" value="Pumilio_RNA-bd"/>
</dbReference>
<dbReference type="Pfam" id="PF00806">
    <property type="entry name" value="PUF"/>
    <property type="match status" value="5"/>
</dbReference>
<dbReference type="InterPro" id="IPR011989">
    <property type="entry name" value="ARM-like"/>
</dbReference>
<dbReference type="SUPFAM" id="SSF48371">
    <property type="entry name" value="ARM repeat"/>
    <property type="match status" value="1"/>
</dbReference>